<feature type="coiled-coil region" evidence="1">
    <location>
        <begin position="343"/>
        <end position="395"/>
    </location>
</feature>
<keyword evidence="3" id="KW-1185">Reference proteome</keyword>
<accession>A0A1X7HKA0</accession>
<proteinExistence type="predicted"/>
<evidence type="ECO:0000313" key="3">
    <source>
        <dbReference type="Proteomes" id="UP000192940"/>
    </source>
</evidence>
<dbReference type="EMBL" id="LT840184">
    <property type="protein sequence ID" value="SMF88147.1"/>
    <property type="molecule type" value="Genomic_DNA"/>
</dbReference>
<sequence>MALTKGGTKSAEYLELLKHVSADTAKEMVKNLKKGGKGAEDTFKALSGMLGDGDKILTDLSTGAIKGKDVMQRVITELSTIEDNVYRNVLGVELFGTQWEDLEKEVVAALGSTQSQFDMTTATMEEMAAVKYDNLTHDLKVLGRELMDEVIIPIGEDLMPVLKDMTAWAKDNKDVIKAIGLAVPAAMLAKNSVSMVKDITKVKKAVFDTTDGVSKFGKFAGLLTNPVGLAVGAVGALTMGVIAYKKHQDMARQSLINMGDKLEETAKQYDAASEKAQQTNDLVWTYNNLSDAIANSSGNSQELVAQKEKLAEVTAKLQELYPETITQYDVESGKVREKVGLLKQESDAELELAKLRLEKEAAEGQKKLPELEEEILSLEKQTADLQEQKQALDAALPALKEYQAEYQKIIQADDSEGRTAQLEALRQKADEVGDTVGFVFDNITHLGLLDSNIKDLTNDRISTLDSYIAKMEELGTARTSYEDLYQAQLNLIELDYGADLEEQASKYTTLSQKEQERFTRAMQDVSNLRQEMDLLPTEKQINVDVLWNQIGNPVNFMQLPKKGTGFNGYADGGHITQPELAWIGEGGDDEYVIPVNNSKRSKGLYAAAGEALGITPSGNFAPVYSPQITIQGNADEQMVRTVMKDSQRDWEAHLNAHERQRQRMSIS</sequence>
<keyword evidence="1" id="KW-0175">Coiled coil</keyword>
<dbReference type="RefSeq" id="WP_210190598.1">
    <property type="nucleotide sequence ID" value="NZ_LT840184.1"/>
</dbReference>
<protein>
    <submittedName>
        <fullName evidence="2">Prophage tail length tape measure protein</fullName>
    </submittedName>
</protein>
<gene>
    <name evidence="2" type="ORF">SAMN05661091_4139</name>
</gene>
<dbReference type="STRING" id="1313296.SAMN05661091_4139"/>
<organism evidence="2 3">
    <name type="scientific">Paenibacillus uliginis N3/975</name>
    <dbReference type="NCBI Taxonomy" id="1313296"/>
    <lineage>
        <taxon>Bacteria</taxon>
        <taxon>Bacillati</taxon>
        <taxon>Bacillota</taxon>
        <taxon>Bacilli</taxon>
        <taxon>Bacillales</taxon>
        <taxon>Paenibacillaceae</taxon>
        <taxon>Paenibacillus</taxon>
    </lineage>
</organism>
<evidence type="ECO:0000256" key="1">
    <source>
        <dbReference type="SAM" id="Coils"/>
    </source>
</evidence>
<dbReference type="AlphaFoldDB" id="A0A1X7HKA0"/>
<name>A0A1X7HKA0_9BACL</name>
<dbReference type="Proteomes" id="UP000192940">
    <property type="component" value="Chromosome I"/>
</dbReference>
<evidence type="ECO:0000313" key="2">
    <source>
        <dbReference type="EMBL" id="SMF88147.1"/>
    </source>
</evidence>
<reference evidence="2 3" key="1">
    <citation type="submission" date="2017-04" db="EMBL/GenBank/DDBJ databases">
        <authorList>
            <person name="Afonso C.L."/>
            <person name="Miller P.J."/>
            <person name="Scott M.A."/>
            <person name="Spackman E."/>
            <person name="Goraichik I."/>
            <person name="Dimitrov K.M."/>
            <person name="Suarez D.L."/>
            <person name="Swayne D.E."/>
        </authorList>
    </citation>
    <scope>NUCLEOTIDE SEQUENCE [LARGE SCALE GENOMIC DNA]</scope>
    <source>
        <strain evidence="2 3">N3/975</strain>
    </source>
</reference>